<accession>A0A6G5R732</accession>
<organism evidence="2 3">
    <name type="scientific">Streptomyces hawaiiensis</name>
    <dbReference type="NCBI Taxonomy" id="67305"/>
    <lineage>
        <taxon>Bacteria</taxon>
        <taxon>Bacillati</taxon>
        <taxon>Actinomycetota</taxon>
        <taxon>Actinomycetes</taxon>
        <taxon>Kitasatosporales</taxon>
        <taxon>Streptomycetaceae</taxon>
        <taxon>Streptomyces</taxon>
    </lineage>
</organism>
<feature type="region of interest" description="Disordered" evidence="1">
    <location>
        <begin position="32"/>
        <end position="66"/>
    </location>
</feature>
<evidence type="ECO:0000313" key="2">
    <source>
        <dbReference type="EMBL" id="QCD53770.1"/>
    </source>
</evidence>
<sequence>MVRFTLGYVGRGGASVGDRAFHILPVTGEFITGQERGGEIPDRSGGRPAPSGVRDDGDFEVLDGLP</sequence>
<dbReference type="EMBL" id="CP021978">
    <property type="protein sequence ID" value="QCD53770.1"/>
    <property type="molecule type" value="Genomic_DNA"/>
</dbReference>
<feature type="compositionally biased region" description="Basic and acidic residues" evidence="1">
    <location>
        <begin position="36"/>
        <end position="45"/>
    </location>
</feature>
<dbReference type="AlphaFoldDB" id="A0A6G5R732"/>
<dbReference type="Proteomes" id="UP000495940">
    <property type="component" value="Chromosome"/>
</dbReference>
<protein>
    <submittedName>
        <fullName evidence="2">Uncharacterized protein</fullName>
    </submittedName>
</protein>
<gene>
    <name evidence="2" type="ORF">CEB94_01900</name>
</gene>
<reference evidence="2 3" key="1">
    <citation type="submission" date="2017-06" db="EMBL/GenBank/DDBJ databases">
        <title>Complete Genome Sequence of Streptomyces hawaiiensis NRRL 15010 and insights into acyldepsipeptides biosynthesis.</title>
        <authorList>
            <person name="Mariita R.M."/>
            <person name="Sello J.K."/>
        </authorList>
    </citation>
    <scope>NUCLEOTIDE SEQUENCE [LARGE SCALE GENOMIC DNA]</scope>
    <source>
        <strain evidence="2 3">ATCC 12236</strain>
    </source>
</reference>
<keyword evidence="3" id="KW-1185">Reference proteome</keyword>
<proteinExistence type="predicted"/>
<dbReference type="KEGG" id="shaw:CEB94_01900"/>
<evidence type="ECO:0000313" key="3">
    <source>
        <dbReference type="Proteomes" id="UP000495940"/>
    </source>
</evidence>
<feature type="compositionally biased region" description="Acidic residues" evidence="1">
    <location>
        <begin position="57"/>
        <end position="66"/>
    </location>
</feature>
<name>A0A6G5R732_9ACTN</name>
<evidence type="ECO:0000256" key="1">
    <source>
        <dbReference type="SAM" id="MobiDB-lite"/>
    </source>
</evidence>